<proteinExistence type="predicted"/>
<sequence>MDDLQDMLNAVKQLSPDLTSKLSDDALNGLLTNAYQIAMADGFPKLAKNNDGETIKARDMATQYLALHLITINKAMGDGGANVTSEQVSVLKRTYADVSKLKLFQRSPWGQLYLWLYNLYGNGSITRYGLVQH</sequence>
<gene>
    <name evidence="1" type="ORF">GTO85_05045</name>
</gene>
<dbReference type="RefSeq" id="WP_180862029.1">
    <property type="nucleotide sequence ID" value="NZ_CP047415.1"/>
</dbReference>
<organism evidence="1 2">
    <name type="scientific">Lactobacillus crispatus</name>
    <dbReference type="NCBI Taxonomy" id="47770"/>
    <lineage>
        <taxon>Bacteria</taxon>
        <taxon>Bacillati</taxon>
        <taxon>Bacillota</taxon>
        <taxon>Bacilli</taxon>
        <taxon>Lactobacillales</taxon>
        <taxon>Lactobacillaceae</taxon>
        <taxon>Lactobacillus</taxon>
    </lineage>
</organism>
<evidence type="ECO:0000313" key="2">
    <source>
        <dbReference type="Proteomes" id="UP000510660"/>
    </source>
</evidence>
<dbReference type="AlphaFoldDB" id="A0A7H9E8B7"/>
<protein>
    <recommendedName>
        <fullName evidence="3">DUF4054 domain-containing protein</fullName>
    </recommendedName>
</protein>
<evidence type="ECO:0000313" key="1">
    <source>
        <dbReference type="EMBL" id="QLL73779.1"/>
    </source>
</evidence>
<accession>A0A7H9E8B7</accession>
<reference evidence="1 2" key="1">
    <citation type="submission" date="2020-01" db="EMBL/GenBank/DDBJ databases">
        <title>Complete and circular genome sequences of six lactobacillus isolates from horses.</title>
        <authorList>
            <person name="Hassan H.M."/>
        </authorList>
    </citation>
    <scope>NUCLEOTIDE SEQUENCE [LARGE SCALE GENOMIC DNA]</scope>
    <source>
        <strain evidence="1 2">1D</strain>
    </source>
</reference>
<dbReference type="Proteomes" id="UP000510660">
    <property type="component" value="Chromosome"/>
</dbReference>
<dbReference type="EMBL" id="CP047415">
    <property type="protein sequence ID" value="QLL73779.1"/>
    <property type="molecule type" value="Genomic_DNA"/>
</dbReference>
<name>A0A7H9E8B7_9LACO</name>
<evidence type="ECO:0008006" key="3">
    <source>
        <dbReference type="Google" id="ProtNLM"/>
    </source>
</evidence>